<organism evidence="3 4">
    <name type="scientific">Erysiphe pulchra</name>
    <dbReference type="NCBI Taxonomy" id="225359"/>
    <lineage>
        <taxon>Eukaryota</taxon>
        <taxon>Fungi</taxon>
        <taxon>Dikarya</taxon>
        <taxon>Ascomycota</taxon>
        <taxon>Pezizomycotina</taxon>
        <taxon>Leotiomycetes</taxon>
        <taxon>Erysiphales</taxon>
        <taxon>Erysiphaceae</taxon>
        <taxon>Erysiphe</taxon>
    </lineage>
</organism>
<evidence type="ECO:0000313" key="3">
    <source>
        <dbReference type="EMBL" id="POS83895.1"/>
    </source>
</evidence>
<accession>A0A2S4PPE1</accession>
<sequence length="235" mass="26005">MSVFQLATANRSSVLAHNYHQAASQVNVVCGPEFVNASLAAAKYHQRQWTADKSSKPVAPSKRPITERPIQNNRDKSEIVNAFLPMQLAEIIAIRQRREHAWHARILICTTMISSIDSTLVNFKEEIEMEEIVAFKAFLRQAIANFAAADSSPSPPLIPSNTRPNKGNGNSSSKEKNTKKTLVATPRIVPTPVSNRRKTQELALPKTPSTNDKTWVTVASNGHKKARVVVCDKTQ</sequence>
<dbReference type="InterPro" id="IPR056146">
    <property type="entry name" value="DUF7729"/>
</dbReference>
<keyword evidence="4" id="KW-1185">Reference proteome</keyword>
<gene>
    <name evidence="3" type="ORF">EPUL_005052</name>
</gene>
<evidence type="ECO:0000256" key="1">
    <source>
        <dbReference type="SAM" id="MobiDB-lite"/>
    </source>
</evidence>
<feature type="non-terminal residue" evidence="3">
    <location>
        <position position="235"/>
    </location>
</feature>
<comment type="caution">
    <text evidence="3">The sequence shown here is derived from an EMBL/GenBank/DDBJ whole genome shotgun (WGS) entry which is preliminary data.</text>
</comment>
<evidence type="ECO:0000313" key="4">
    <source>
        <dbReference type="Proteomes" id="UP000237438"/>
    </source>
</evidence>
<feature type="region of interest" description="Disordered" evidence="1">
    <location>
        <begin position="51"/>
        <end position="72"/>
    </location>
</feature>
<dbReference type="Pfam" id="PF24855">
    <property type="entry name" value="DUF7729"/>
    <property type="match status" value="1"/>
</dbReference>
<dbReference type="AlphaFoldDB" id="A0A2S4PPE1"/>
<proteinExistence type="predicted"/>
<feature type="region of interest" description="Disordered" evidence="1">
    <location>
        <begin position="149"/>
        <end position="214"/>
    </location>
</feature>
<reference evidence="3 4" key="1">
    <citation type="submission" date="2017-10" db="EMBL/GenBank/DDBJ databases">
        <title>Development of genomic resources for the powdery mildew, Erysiphe pulchra.</title>
        <authorList>
            <person name="Wadl P.A."/>
            <person name="Mack B.M."/>
            <person name="Moore G."/>
            <person name="Beltz S.B."/>
        </authorList>
    </citation>
    <scope>NUCLEOTIDE SEQUENCE [LARGE SCALE GENOMIC DNA]</scope>
    <source>
        <strain evidence="3">Cflorida</strain>
    </source>
</reference>
<dbReference type="Proteomes" id="UP000237438">
    <property type="component" value="Unassembled WGS sequence"/>
</dbReference>
<feature type="domain" description="DUF7729" evidence="2">
    <location>
        <begin position="1"/>
        <end position="38"/>
    </location>
</feature>
<dbReference type="OrthoDB" id="3606391at2759"/>
<protein>
    <recommendedName>
        <fullName evidence="2">DUF7729 domain-containing protein</fullName>
    </recommendedName>
</protein>
<evidence type="ECO:0000259" key="2">
    <source>
        <dbReference type="Pfam" id="PF24855"/>
    </source>
</evidence>
<name>A0A2S4PPE1_9PEZI</name>
<dbReference type="EMBL" id="PEDP01001287">
    <property type="protein sequence ID" value="POS83895.1"/>
    <property type="molecule type" value="Genomic_DNA"/>
</dbReference>